<feature type="region of interest" description="Disordered" evidence="1">
    <location>
        <begin position="22"/>
        <end position="81"/>
    </location>
</feature>
<dbReference type="Gene3D" id="3.40.50.720">
    <property type="entry name" value="NAD(P)-binding Rossmann-like Domain"/>
    <property type="match status" value="1"/>
</dbReference>
<feature type="domain" description="Quinate/shikimate 5-dehydrogenase/glutamyl-tRNA reductase" evidence="2">
    <location>
        <begin position="372"/>
        <end position="415"/>
    </location>
</feature>
<dbReference type="Pfam" id="PF01202">
    <property type="entry name" value="SKI"/>
    <property type="match status" value="1"/>
</dbReference>
<feature type="region of interest" description="Disordered" evidence="1">
    <location>
        <begin position="549"/>
        <end position="570"/>
    </location>
</feature>
<reference evidence="4" key="1">
    <citation type="submission" date="2022-10" db="EMBL/GenBank/DDBJ databases">
        <title>Determination and structural analysis of whole genome sequence of Sarocladium strictum F4-1.</title>
        <authorList>
            <person name="Hu L."/>
            <person name="Jiang Y."/>
        </authorList>
    </citation>
    <scope>NUCLEOTIDE SEQUENCE</scope>
    <source>
        <strain evidence="4">F4-1</strain>
    </source>
</reference>
<feature type="compositionally biased region" description="Low complexity" evidence="1">
    <location>
        <begin position="33"/>
        <end position="45"/>
    </location>
</feature>
<feature type="domain" description="SDH C-terminal" evidence="3">
    <location>
        <begin position="513"/>
        <end position="540"/>
    </location>
</feature>
<dbReference type="InterPro" id="IPR031322">
    <property type="entry name" value="Shikimate/glucono_kinase"/>
</dbReference>
<name>A0AA39GK75_SARSR</name>
<gene>
    <name evidence="4" type="ORF">NLU13_4413</name>
</gene>
<accession>A0AA39GK75</accession>
<comment type="caution">
    <text evidence="4">The sequence shown here is derived from an EMBL/GenBank/DDBJ whole genome shotgun (WGS) entry which is preliminary data.</text>
</comment>
<dbReference type="Gene3D" id="3.40.50.300">
    <property type="entry name" value="P-loop containing nucleotide triphosphate hydrolases"/>
    <property type="match status" value="1"/>
</dbReference>
<dbReference type="AlphaFoldDB" id="A0AA39GK75"/>
<dbReference type="SUPFAM" id="SSF52540">
    <property type="entry name" value="P-loop containing nucleoside triphosphate hydrolases"/>
    <property type="match status" value="1"/>
</dbReference>
<dbReference type="Pfam" id="PF18317">
    <property type="entry name" value="SDH_C"/>
    <property type="match status" value="1"/>
</dbReference>
<evidence type="ECO:0000259" key="3">
    <source>
        <dbReference type="Pfam" id="PF18317"/>
    </source>
</evidence>
<feature type="compositionally biased region" description="Basic and acidic residues" evidence="1">
    <location>
        <begin position="549"/>
        <end position="559"/>
    </location>
</feature>
<dbReference type="InterPro" id="IPR041121">
    <property type="entry name" value="SDH_C"/>
</dbReference>
<evidence type="ECO:0000313" key="5">
    <source>
        <dbReference type="Proteomes" id="UP001175261"/>
    </source>
</evidence>
<dbReference type="InterPro" id="IPR006151">
    <property type="entry name" value="Shikm_DH/Glu-tRNA_Rdtase"/>
</dbReference>
<dbReference type="GO" id="GO:0009423">
    <property type="term" value="P:chorismate biosynthetic process"/>
    <property type="evidence" value="ECO:0007669"/>
    <property type="project" value="TreeGrafter"/>
</dbReference>
<dbReference type="GO" id="GO:0003866">
    <property type="term" value="F:3-phosphoshikimate 1-carboxyvinyltransferase activity"/>
    <property type="evidence" value="ECO:0007669"/>
    <property type="project" value="TreeGrafter"/>
</dbReference>
<protein>
    <recommendedName>
        <fullName evidence="6">Quinate repressor protein</fullName>
    </recommendedName>
</protein>
<dbReference type="SUPFAM" id="SSF51735">
    <property type="entry name" value="NAD(P)-binding Rossmann-fold domains"/>
    <property type="match status" value="1"/>
</dbReference>
<organism evidence="4 5">
    <name type="scientific">Sarocladium strictum</name>
    <name type="common">Black bundle disease fungus</name>
    <name type="synonym">Acremonium strictum</name>
    <dbReference type="NCBI Taxonomy" id="5046"/>
    <lineage>
        <taxon>Eukaryota</taxon>
        <taxon>Fungi</taxon>
        <taxon>Dikarya</taxon>
        <taxon>Ascomycota</taxon>
        <taxon>Pezizomycotina</taxon>
        <taxon>Sordariomycetes</taxon>
        <taxon>Hypocreomycetidae</taxon>
        <taxon>Hypocreales</taxon>
        <taxon>Sarocladiaceae</taxon>
        <taxon>Sarocladium</taxon>
    </lineage>
</organism>
<dbReference type="PANTHER" id="PTHR21090">
    <property type="entry name" value="AROM/DEHYDROQUINATE SYNTHASE"/>
    <property type="match status" value="1"/>
</dbReference>
<evidence type="ECO:0000313" key="4">
    <source>
        <dbReference type="EMBL" id="KAK0388168.1"/>
    </source>
</evidence>
<dbReference type="PANTHER" id="PTHR21090:SF27">
    <property type="entry name" value="QUINATE REPRESSOR PROTEIN"/>
    <property type="match status" value="1"/>
</dbReference>
<dbReference type="Pfam" id="PF01488">
    <property type="entry name" value="Shikimate_DH"/>
    <property type="match status" value="1"/>
</dbReference>
<keyword evidence="5" id="KW-1185">Reference proteome</keyword>
<dbReference type="CDD" id="cd01065">
    <property type="entry name" value="NAD_bind_Shikimate_DH"/>
    <property type="match status" value="1"/>
</dbReference>
<sequence length="570" mass="62956">MAGVKRSLTAMLGQDETRAMQVTGHQSQHYGLPPSSAFASRSSPSWTPTERTPIRTPLRTPGRSPEPGTRTPSPRLTPFTGKVADFGSDASIVLAGIRGSGKSTLAIMAATAMKRRVIDMETAFQQTMGASSAVYKRAHGGAQCQEQQARLLCDTLEKNNKGCIIVCSWMEITAQRLLRAFAATNPVVHVVRNLEPIQQHLKINDREKMQNLLAVSNAIFRSCTNFEFFNISETESSSESHPSKSDRLPSPYLTLKGAERHFLKFLSQIFPPNAIPFIEAAFILSTIPTEERLFTYALKHAQAIGAVNTLIPVRQLDQRGYVPQGAQFVKTMNRAGPVKALFGENTDWIGIRACIRRGLSPANAVRKGTCGLVIGAGGMARAALYAMLQVGVQNIAIYNRTVSRAEQFANHFQQLLQKDDFQFLGAGRQTRFRIVHSLNEPWPAEFNLPTMIISCIPTHRIGDVPAPDFRVPEEWLGSRSGGVIIELGYKTLDTPLLAQAKNRASKGWVAMDGLDLLPDQGFAQFELFTGRRAPRRIMRRDLLKAYADAHGKQEREEMGPRFGSINEPEA</sequence>
<dbReference type="FunFam" id="3.40.50.720:FF:000386">
    <property type="entry name" value="Quinate repressor protein"/>
    <property type="match status" value="1"/>
</dbReference>
<evidence type="ECO:0000259" key="2">
    <source>
        <dbReference type="Pfam" id="PF01488"/>
    </source>
</evidence>
<proteinExistence type="predicted"/>
<evidence type="ECO:0000256" key="1">
    <source>
        <dbReference type="SAM" id="MobiDB-lite"/>
    </source>
</evidence>
<evidence type="ECO:0008006" key="6">
    <source>
        <dbReference type="Google" id="ProtNLM"/>
    </source>
</evidence>
<dbReference type="EMBL" id="JAPDFR010000003">
    <property type="protein sequence ID" value="KAK0388168.1"/>
    <property type="molecule type" value="Genomic_DNA"/>
</dbReference>
<dbReference type="InterPro" id="IPR036291">
    <property type="entry name" value="NAD(P)-bd_dom_sf"/>
</dbReference>
<dbReference type="InterPro" id="IPR027417">
    <property type="entry name" value="P-loop_NTPase"/>
</dbReference>
<dbReference type="Proteomes" id="UP001175261">
    <property type="component" value="Unassembled WGS sequence"/>
</dbReference>